<accession>A0ABY2FFF9</accession>
<proteinExistence type="predicted"/>
<dbReference type="EMBL" id="SODU01000002">
    <property type="protein sequence ID" value="TDW90111.1"/>
    <property type="molecule type" value="Genomic_DNA"/>
</dbReference>
<sequence>MSAARQLRFTNTITIDRPPAEVFEYLAHLENVPRWNYAIGETRKITNGPVGVGARYLQTRTIPVHAEETLEITEFEPDRGLSLSGTLSSMPARISYTLHPDGNATTLTNTIELQPPRHLALVAPIAVRRIKSAVAANLAVLQEILERA</sequence>
<dbReference type="Gene3D" id="3.30.530.20">
    <property type="match status" value="1"/>
</dbReference>
<dbReference type="RefSeq" id="WP_134130251.1">
    <property type="nucleotide sequence ID" value="NZ_SODU01000002.1"/>
</dbReference>
<reference evidence="1 2" key="1">
    <citation type="submission" date="2019-03" db="EMBL/GenBank/DDBJ databases">
        <title>Genomic Encyclopedia of Type Strains, Phase III (KMG-III): the genomes of soil and plant-associated and newly described type strains.</title>
        <authorList>
            <person name="Whitman W."/>
        </authorList>
    </citation>
    <scope>NUCLEOTIDE SEQUENCE [LARGE SCALE GENOMIC DNA]</scope>
    <source>
        <strain evidence="1 2">VKMAc-2574</strain>
    </source>
</reference>
<evidence type="ECO:0000313" key="1">
    <source>
        <dbReference type="EMBL" id="TDW90111.1"/>
    </source>
</evidence>
<dbReference type="InterPro" id="IPR019587">
    <property type="entry name" value="Polyketide_cyclase/dehydratase"/>
</dbReference>
<comment type="caution">
    <text evidence="1">The sequence shown here is derived from an EMBL/GenBank/DDBJ whole genome shotgun (WGS) entry which is preliminary data.</text>
</comment>
<dbReference type="Proteomes" id="UP000295060">
    <property type="component" value="Unassembled WGS sequence"/>
</dbReference>
<keyword evidence="2" id="KW-1185">Reference proteome</keyword>
<dbReference type="SUPFAM" id="SSF55961">
    <property type="entry name" value="Bet v1-like"/>
    <property type="match status" value="1"/>
</dbReference>
<gene>
    <name evidence="1" type="ORF">EV137_3921</name>
</gene>
<organism evidence="1 2">
    <name type="scientific">Kribbella pratensis</name>
    <dbReference type="NCBI Taxonomy" id="2512112"/>
    <lineage>
        <taxon>Bacteria</taxon>
        <taxon>Bacillati</taxon>
        <taxon>Actinomycetota</taxon>
        <taxon>Actinomycetes</taxon>
        <taxon>Propionibacteriales</taxon>
        <taxon>Kribbellaceae</taxon>
        <taxon>Kribbella</taxon>
    </lineage>
</organism>
<evidence type="ECO:0000313" key="2">
    <source>
        <dbReference type="Proteomes" id="UP000295060"/>
    </source>
</evidence>
<dbReference type="InterPro" id="IPR023393">
    <property type="entry name" value="START-like_dom_sf"/>
</dbReference>
<dbReference type="Pfam" id="PF10604">
    <property type="entry name" value="Polyketide_cyc2"/>
    <property type="match status" value="1"/>
</dbReference>
<protein>
    <submittedName>
        <fullName evidence="1">Carbon monoxide dehydrogenase subunit G</fullName>
    </submittedName>
</protein>
<name>A0ABY2FFF9_9ACTN</name>